<dbReference type="InterPro" id="IPR041938">
    <property type="entry name" value="Hist-Lys_N-MTase_N"/>
</dbReference>
<feature type="domain" description="SET" evidence="15">
    <location>
        <begin position="102"/>
        <end position="220"/>
    </location>
</feature>
<evidence type="ECO:0000313" key="16">
    <source>
        <dbReference type="EMBL" id="CDS06639.1"/>
    </source>
</evidence>
<sequence>MDFADLSNYDDLLTDVFLDGLFLWFKTTKVNTMRRRRPRIPSNKVLDIIQRNILMEKSPSDAIAEFLQMDYFKHYIASKSVKQQQEFVQHMKRYLYMYMPSAGYELSDTRRYYKHQDRRVPQPCLVATKDWHVGQELRFCTGTLTSLKPKESAQLCKNRRDVGVVWSPRKGCSCVFLGPARFINHDCDANCKFISTGQNSVTFRVVKEIKCGDELTAYYGNHYYGENNYDCRCATCERQGEGYFSTKHGISDNVSMSEKDDGKMKASRKRKSTLHDEDYLADVLLFDQEEHEPTIKNKRRKSSVMSIDFLCGNQGQESKSGEKVPTSPLDLLCDAVMDAEYINVENKEQQQEPKALTVLVDQKNVNSVSISMYYPGPSPVSDDEIKADSAVSISPTPHGHVWKEELSSSSDEGVEEDESPLDDILDDVSDLSSIASSELEEWSDLDANTSSKNNNNEDNNGGKQAQRKTSSSRKEENDKDTPLQCIACHRELRREEISEQLGCDTSITADLVTWTWTPSALFTDWRPKRCPRCERHYAIFCQEWPNRRQRKSIIDSTQDTSIKKPIPSVKNKSSTATSTRKLSSSSHSLSNKKPNKKKATRTIPPSSQPSSSSSPTPSQPKKLVTLQDQDAIDELFLYESPLTPLSEFGGDEEELLAL</sequence>
<evidence type="ECO:0000256" key="12">
    <source>
        <dbReference type="ARBA" id="ARBA00030653"/>
    </source>
</evidence>
<dbReference type="PANTHER" id="PTHR12977:SF4">
    <property type="entry name" value="HISTONE-LYSINE N-METHYLTRANSFERASE KMT5B"/>
    <property type="match status" value="1"/>
</dbReference>
<evidence type="ECO:0000256" key="11">
    <source>
        <dbReference type="ARBA" id="ARBA00024057"/>
    </source>
</evidence>
<evidence type="ECO:0000256" key="4">
    <source>
        <dbReference type="ARBA" id="ARBA00015413"/>
    </source>
</evidence>
<dbReference type="PROSITE" id="PS50280">
    <property type="entry name" value="SET"/>
    <property type="match status" value="1"/>
</dbReference>
<feature type="compositionally biased region" description="Acidic residues" evidence="14">
    <location>
        <begin position="412"/>
        <end position="425"/>
    </location>
</feature>
<dbReference type="InterPro" id="IPR001214">
    <property type="entry name" value="SET_dom"/>
</dbReference>
<feature type="region of interest" description="Disordered" evidence="14">
    <location>
        <begin position="552"/>
        <end position="626"/>
    </location>
</feature>
<evidence type="ECO:0000256" key="14">
    <source>
        <dbReference type="SAM" id="MobiDB-lite"/>
    </source>
</evidence>
<dbReference type="EC" id="2.1.1.372" evidence="11"/>
<dbReference type="PROSITE" id="PS51567">
    <property type="entry name" value="SAM_MT43_SUVAR420_1"/>
    <property type="match status" value="1"/>
</dbReference>
<evidence type="ECO:0000256" key="9">
    <source>
        <dbReference type="ARBA" id="ARBA00022853"/>
    </source>
</evidence>
<evidence type="ECO:0000256" key="2">
    <source>
        <dbReference type="ARBA" id="ARBA00004286"/>
    </source>
</evidence>
<keyword evidence="8" id="KW-0949">S-adenosyl-L-methionine</keyword>
<dbReference type="Gene3D" id="1.10.10.1700">
    <property type="entry name" value="Histone-lysine N-methyltransferase"/>
    <property type="match status" value="1"/>
</dbReference>
<keyword evidence="7" id="KW-0808">Transferase</keyword>
<dbReference type="InterPro" id="IPR046341">
    <property type="entry name" value="SET_dom_sf"/>
</dbReference>
<feature type="region of interest" description="Disordered" evidence="14">
    <location>
        <begin position="439"/>
        <end position="480"/>
    </location>
</feature>
<accession>A0A077WHJ8</accession>
<dbReference type="SUPFAM" id="SSF82199">
    <property type="entry name" value="SET domain"/>
    <property type="match status" value="1"/>
</dbReference>
<keyword evidence="9" id="KW-0156">Chromatin regulator</keyword>
<comment type="subcellular location">
    <subcellularLocation>
        <location evidence="2">Chromosome</location>
    </subcellularLocation>
    <subcellularLocation>
        <location evidence="1">Nucleus</location>
    </subcellularLocation>
</comment>
<name>A0A077WHJ8_9FUNG</name>
<evidence type="ECO:0000256" key="6">
    <source>
        <dbReference type="ARBA" id="ARBA00022603"/>
    </source>
</evidence>
<evidence type="ECO:0000256" key="5">
    <source>
        <dbReference type="ARBA" id="ARBA00022454"/>
    </source>
</evidence>
<dbReference type="GO" id="GO:0032259">
    <property type="term" value="P:methylation"/>
    <property type="evidence" value="ECO:0007669"/>
    <property type="project" value="UniProtKB-KW"/>
</dbReference>
<evidence type="ECO:0000256" key="7">
    <source>
        <dbReference type="ARBA" id="ARBA00022679"/>
    </source>
</evidence>
<keyword evidence="6" id="KW-0489">Methyltransferase</keyword>
<feature type="compositionally biased region" description="Low complexity" evidence="14">
    <location>
        <begin position="572"/>
        <end position="592"/>
    </location>
</feature>
<dbReference type="Pfam" id="PF00856">
    <property type="entry name" value="SET"/>
    <property type="match status" value="1"/>
</dbReference>
<comment type="catalytic activity">
    <reaction evidence="13">
        <text>L-lysyl(20)-[histone H4] + 3 S-adenosyl-L-methionine = N(6),N(6),N(6)-trimethyl-L-lysyl(20)-[histone H4] + 3 S-adenosyl-L-homocysteine + 3 H(+)</text>
        <dbReference type="Rhea" id="RHEA:64456"/>
        <dbReference type="Rhea" id="RHEA-COMP:15554"/>
        <dbReference type="Rhea" id="RHEA-COMP:15998"/>
        <dbReference type="ChEBI" id="CHEBI:15378"/>
        <dbReference type="ChEBI" id="CHEBI:29969"/>
        <dbReference type="ChEBI" id="CHEBI:57856"/>
        <dbReference type="ChEBI" id="CHEBI:59789"/>
        <dbReference type="ChEBI" id="CHEBI:61961"/>
        <dbReference type="EC" id="2.1.1.372"/>
    </reaction>
</comment>
<protein>
    <recommendedName>
        <fullName evidence="4">Histone-lysine N-methyltransferase SET9</fullName>
        <ecNumber evidence="11">2.1.1.372</ecNumber>
    </recommendedName>
    <alternativeName>
        <fullName evidence="3">Histone-lysine N-methyltransferase set9</fullName>
    </alternativeName>
    <alternativeName>
        <fullName evidence="12">SET domain protein 9</fullName>
    </alternativeName>
</protein>
<gene>
    <name evidence="16" type="ORF">LRAMOSA09166</name>
</gene>
<dbReference type="GO" id="GO:0005694">
    <property type="term" value="C:chromosome"/>
    <property type="evidence" value="ECO:0007669"/>
    <property type="project" value="UniProtKB-SubCell"/>
</dbReference>
<keyword evidence="10" id="KW-0539">Nucleus</keyword>
<dbReference type="InterPro" id="IPR025783">
    <property type="entry name" value="Set9_fungi"/>
</dbReference>
<evidence type="ECO:0000256" key="1">
    <source>
        <dbReference type="ARBA" id="ARBA00004123"/>
    </source>
</evidence>
<evidence type="ECO:0000256" key="10">
    <source>
        <dbReference type="ARBA" id="ARBA00023242"/>
    </source>
</evidence>
<dbReference type="EMBL" id="LK023321">
    <property type="protein sequence ID" value="CDS06639.1"/>
    <property type="molecule type" value="Genomic_DNA"/>
</dbReference>
<evidence type="ECO:0000259" key="15">
    <source>
        <dbReference type="PROSITE" id="PS50280"/>
    </source>
</evidence>
<feature type="compositionally biased region" description="Low complexity" evidence="14">
    <location>
        <begin position="601"/>
        <end position="620"/>
    </location>
</feature>
<evidence type="ECO:0000256" key="13">
    <source>
        <dbReference type="ARBA" id="ARBA00048081"/>
    </source>
</evidence>
<dbReference type="PANTHER" id="PTHR12977">
    <property type="entry name" value="SUPPRESSOR OF VARIEGATION 4-20-RELATED"/>
    <property type="match status" value="1"/>
</dbReference>
<reference evidence="16" key="1">
    <citation type="journal article" date="2014" name="Genome Announc.">
        <title>De novo whole-genome sequence and genome annotation of Lichtheimia ramosa.</title>
        <authorList>
            <person name="Linde J."/>
            <person name="Schwartze V."/>
            <person name="Binder U."/>
            <person name="Lass-Florl C."/>
            <person name="Voigt K."/>
            <person name="Horn F."/>
        </authorList>
    </citation>
    <scope>NUCLEOTIDE SEQUENCE</scope>
    <source>
        <strain evidence="16">JMRC FSU:6197</strain>
    </source>
</reference>
<dbReference type="GO" id="GO:0005634">
    <property type="term" value="C:nucleus"/>
    <property type="evidence" value="ECO:0007669"/>
    <property type="project" value="UniProtKB-SubCell"/>
</dbReference>
<organism evidence="16">
    <name type="scientific">Lichtheimia ramosa</name>
    <dbReference type="NCBI Taxonomy" id="688394"/>
    <lineage>
        <taxon>Eukaryota</taxon>
        <taxon>Fungi</taxon>
        <taxon>Fungi incertae sedis</taxon>
        <taxon>Mucoromycota</taxon>
        <taxon>Mucoromycotina</taxon>
        <taxon>Mucoromycetes</taxon>
        <taxon>Mucorales</taxon>
        <taxon>Lichtheimiaceae</taxon>
        <taxon>Lichtheimia</taxon>
    </lineage>
</organism>
<evidence type="ECO:0000256" key="8">
    <source>
        <dbReference type="ARBA" id="ARBA00022691"/>
    </source>
</evidence>
<dbReference type="InterPro" id="IPR039977">
    <property type="entry name" value="Suv4-20/Set9"/>
</dbReference>
<dbReference type="CDD" id="cd10524">
    <property type="entry name" value="SET_Suv4-20-like"/>
    <property type="match status" value="1"/>
</dbReference>
<proteinExistence type="predicted"/>
<feature type="region of interest" description="Disordered" evidence="14">
    <location>
        <begin position="391"/>
        <end position="425"/>
    </location>
</feature>
<evidence type="ECO:0000256" key="3">
    <source>
        <dbReference type="ARBA" id="ARBA00014232"/>
    </source>
</evidence>
<dbReference type="Gene3D" id="2.170.270.10">
    <property type="entry name" value="SET domain"/>
    <property type="match status" value="1"/>
</dbReference>
<keyword evidence="5" id="KW-0158">Chromosome</keyword>
<dbReference type="OrthoDB" id="6627536at2759"/>
<dbReference type="AlphaFoldDB" id="A0A077WHJ8"/>
<dbReference type="GO" id="GO:0140943">
    <property type="term" value="F:histone H4K20 trimethyltransferase activity"/>
    <property type="evidence" value="ECO:0007669"/>
    <property type="project" value="UniProtKB-EC"/>
</dbReference>